<feature type="chain" id="PRO_5035318877" description="Leucine-binding protein domain-containing protein" evidence="4">
    <location>
        <begin position="23"/>
        <end position="405"/>
    </location>
</feature>
<evidence type="ECO:0000256" key="2">
    <source>
        <dbReference type="ARBA" id="ARBA00022729"/>
    </source>
</evidence>
<gene>
    <name evidence="6" type="ORF">GCM10010964_09790</name>
</gene>
<evidence type="ECO:0000256" key="3">
    <source>
        <dbReference type="ARBA" id="ARBA00022970"/>
    </source>
</evidence>
<dbReference type="Proteomes" id="UP000597507">
    <property type="component" value="Unassembled WGS sequence"/>
</dbReference>
<comment type="caution">
    <text evidence="6">The sequence shown here is derived from an EMBL/GenBank/DDBJ whole genome shotgun (WGS) entry which is preliminary data.</text>
</comment>
<dbReference type="GO" id="GO:0006865">
    <property type="term" value="P:amino acid transport"/>
    <property type="evidence" value="ECO:0007669"/>
    <property type="project" value="UniProtKB-KW"/>
</dbReference>
<dbReference type="InterPro" id="IPR028082">
    <property type="entry name" value="Peripla_BP_I"/>
</dbReference>
<organism evidence="6 7">
    <name type="scientific">Caldovatus sediminis</name>
    <dbReference type="NCBI Taxonomy" id="2041189"/>
    <lineage>
        <taxon>Bacteria</taxon>
        <taxon>Pseudomonadati</taxon>
        <taxon>Pseudomonadota</taxon>
        <taxon>Alphaproteobacteria</taxon>
        <taxon>Acetobacterales</taxon>
        <taxon>Roseomonadaceae</taxon>
        <taxon>Caldovatus</taxon>
    </lineage>
</organism>
<evidence type="ECO:0000256" key="4">
    <source>
        <dbReference type="SAM" id="SignalP"/>
    </source>
</evidence>
<dbReference type="AlphaFoldDB" id="A0A8J2Z984"/>
<dbReference type="Gene3D" id="3.40.50.2300">
    <property type="match status" value="2"/>
</dbReference>
<feature type="signal peptide" evidence="4">
    <location>
        <begin position="1"/>
        <end position="22"/>
    </location>
</feature>
<accession>A0A8J2Z984</accession>
<dbReference type="CDD" id="cd06338">
    <property type="entry name" value="PBP1_ABC_ligand_binding-like"/>
    <property type="match status" value="1"/>
</dbReference>
<keyword evidence="7" id="KW-1185">Reference proteome</keyword>
<protein>
    <recommendedName>
        <fullName evidence="5">Leucine-binding protein domain-containing protein</fullName>
    </recommendedName>
</protein>
<reference evidence="6 7" key="1">
    <citation type="journal article" date="2014" name="Int. J. Syst. Evol. Microbiol.">
        <title>Complete genome sequence of Corynebacterium casei LMG S-19264T (=DSM 44701T), isolated from a smear-ripened cheese.</title>
        <authorList>
            <consortium name="US DOE Joint Genome Institute (JGI-PGF)"/>
            <person name="Walter F."/>
            <person name="Albersmeier A."/>
            <person name="Kalinowski J."/>
            <person name="Ruckert C."/>
        </authorList>
    </citation>
    <scope>NUCLEOTIDE SEQUENCE [LARGE SCALE GENOMIC DNA]</scope>
    <source>
        <strain evidence="6 7">CGMCC 1.16330</strain>
    </source>
</reference>
<evidence type="ECO:0000259" key="5">
    <source>
        <dbReference type="Pfam" id="PF13458"/>
    </source>
</evidence>
<evidence type="ECO:0000313" key="6">
    <source>
        <dbReference type="EMBL" id="GGG23690.1"/>
    </source>
</evidence>
<dbReference type="EMBL" id="BMKS01000002">
    <property type="protein sequence ID" value="GGG23690.1"/>
    <property type="molecule type" value="Genomic_DNA"/>
</dbReference>
<sequence length="405" mass="43905">MMRATRRTVLAIGLAAPFVARAQAQPRAVPLGGSIPMTGAAAETGLNVLHGYQAAVKRIEEMGGIQAGGQTYRFELRLVDDASDPSRAVTLIQRQVDEQVPLFLGSFGSNIVLPTCAITERARRPMVQAGGGSDQIFTQGRRYVFGVFPRATRQFETTTNFFKSLDPKPQTFAILYTNDPFSRFSAEGARTSLTGAGFQVTDFVQLPAVVTDVTTVLARIRETRPDVLIATTHDEHSLLITRQMISSDTNVKLAYFGLGPQTAAYRQAIGRYADSILTASYWASNAPYQCPYFGSAKGFEEYYNRNFQRPLAYHMASGAACILAFAEALKAAGGPDAAKMRDALAAMDFLCFYGRIKFTPQGDGDAELMGPLVAQVQGGRLEIVGPPAAATARPIWPAPPWNQRG</sequence>
<dbReference type="Pfam" id="PF13458">
    <property type="entry name" value="Peripla_BP_6"/>
    <property type="match status" value="1"/>
</dbReference>
<keyword evidence="3" id="KW-0813">Transport</keyword>
<dbReference type="InterPro" id="IPR028081">
    <property type="entry name" value="Leu-bd"/>
</dbReference>
<keyword evidence="2 4" id="KW-0732">Signal</keyword>
<dbReference type="SUPFAM" id="SSF53822">
    <property type="entry name" value="Periplasmic binding protein-like I"/>
    <property type="match status" value="1"/>
</dbReference>
<dbReference type="InterPro" id="IPR051010">
    <property type="entry name" value="BCAA_transport"/>
</dbReference>
<evidence type="ECO:0000256" key="1">
    <source>
        <dbReference type="ARBA" id="ARBA00010062"/>
    </source>
</evidence>
<dbReference type="RefSeq" id="WP_188898870.1">
    <property type="nucleotide sequence ID" value="NZ_BMKS01000002.1"/>
</dbReference>
<name>A0A8J2Z984_9PROT</name>
<feature type="domain" description="Leucine-binding protein" evidence="5">
    <location>
        <begin position="29"/>
        <end position="365"/>
    </location>
</feature>
<dbReference type="PANTHER" id="PTHR30483:SF37">
    <property type="entry name" value="ABC TRANSPORTER SUBSTRATE-BINDING PROTEIN"/>
    <property type="match status" value="1"/>
</dbReference>
<evidence type="ECO:0000313" key="7">
    <source>
        <dbReference type="Proteomes" id="UP000597507"/>
    </source>
</evidence>
<comment type="similarity">
    <text evidence="1">Belongs to the leucine-binding protein family.</text>
</comment>
<proteinExistence type="inferred from homology"/>
<keyword evidence="3" id="KW-0029">Amino-acid transport</keyword>
<dbReference type="PANTHER" id="PTHR30483">
    <property type="entry name" value="LEUCINE-SPECIFIC-BINDING PROTEIN"/>
    <property type="match status" value="1"/>
</dbReference>